<dbReference type="EC" id="2.7.7.23" evidence="3"/>
<dbReference type="InterPro" id="IPR029044">
    <property type="entry name" value="Nucleotide-diphossugar_trans"/>
</dbReference>
<dbReference type="InterPro" id="IPR039741">
    <property type="entry name" value="UDP-sugar_pyrophosphorylase"/>
</dbReference>
<comment type="pathway">
    <text evidence="1">Nucleotide-sugar biosynthesis; UDP-N-acetyl-alpha-D-glucosamine biosynthesis; UDP-N-acetyl-alpha-D-glucosamine from N-acetyl-alpha-D-glucosamine 1-phosphate: step 1/1.</text>
</comment>
<accession>A0A9Q0QGS5</accession>
<reference evidence="7" key="2">
    <citation type="journal article" date="2023" name="Int. J. Mol. Sci.">
        <title>De Novo Assembly and Annotation of 11 Diverse Shrub Willow (Salix) Genomes Reveals Novel Gene Organization in Sex-Linked Regions.</title>
        <authorList>
            <person name="Hyden B."/>
            <person name="Feng K."/>
            <person name="Yates T.B."/>
            <person name="Jawdy S."/>
            <person name="Cereghino C."/>
            <person name="Smart L.B."/>
            <person name="Muchero W."/>
        </authorList>
    </citation>
    <scope>NUCLEOTIDE SEQUENCE</scope>
    <source>
        <tissue evidence="7">Shoot tip</tissue>
    </source>
</reference>
<dbReference type="Gene3D" id="3.90.550.10">
    <property type="entry name" value="Spore Coat Polysaccharide Biosynthesis Protein SpsA, Chain A"/>
    <property type="match status" value="1"/>
</dbReference>
<reference evidence="7" key="1">
    <citation type="submission" date="2022-11" db="EMBL/GenBank/DDBJ databases">
        <authorList>
            <person name="Hyden B.L."/>
            <person name="Feng K."/>
            <person name="Yates T."/>
            <person name="Jawdy S."/>
            <person name="Smart L.B."/>
            <person name="Muchero W."/>
        </authorList>
    </citation>
    <scope>NUCLEOTIDE SEQUENCE</scope>
    <source>
        <tissue evidence="7">Shoot tip</tissue>
    </source>
</reference>
<dbReference type="GO" id="GO:0003977">
    <property type="term" value="F:UDP-N-acetylglucosamine diphosphorylase activity"/>
    <property type="evidence" value="ECO:0007669"/>
    <property type="project" value="UniProtKB-EC"/>
</dbReference>
<evidence type="ECO:0000256" key="4">
    <source>
        <dbReference type="ARBA" id="ARBA00022679"/>
    </source>
</evidence>
<comment type="caution">
    <text evidence="7">The sequence shown here is derived from an EMBL/GenBank/DDBJ whole genome shotgun (WGS) entry which is preliminary data.</text>
</comment>
<dbReference type="Proteomes" id="UP001151532">
    <property type="component" value="Chromosome 3"/>
</dbReference>
<evidence type="ECO:0000256" key="1">
    <source>
        <dbReference type="ARBA" id="ARBA00005208"/>
    </source>
</evidence>
<dbReference type="Pfam" id="PF01704">
    <property type="entry name" value="UDPGP"/>
    <property type="match status" value="1"/>
</dbReference>
<comment type="similarity">
    <text evidence="2">Belongs to the UDPGP type 1 family.</text>
</comment>
<sequence>MASRGIKYVDCYGVDNALVRVADPVFLGYFIDKGVAAAAKVVRKAYPQEKVGVFVRQGKGGPLIVVEYSELDQSLASAINQQTGRLRFCWSNVCLHMFSLDFLNQVANGLEKDSIYHLAEKRIPSIHGGTMGLKLEQFIFDAFPYAPSTALFECRYHVKKNLHLLKNANGSNYDTPESARLLVLRLHSRWVVAAGGFLTHSVPLYATGVEVSPTCSYAGENLEAICRGRTFHAPCEITF</sequence>
<evidence type="ECO:0000256" key="6">
    <source>
        <dbReference type="ARBA" id="ARBA00048493"/>
    </source>
</evidence>
<evidence type="ECO:0000256" key="5">
    <source>
        <dbReference type="ARBA" id="ARBA00022695"/>
    </source>
</evidence>
<keyword evidence="4" id="KW-0808">Transferase</keyword>
<evidence type="ECO:0000256" key="3">
    <source>
        <dbReference type="ARBA" id="ARBA00012457"/>
    </source>
</evidence>
<organism evidence="7 8">
    <name type="scientific">Salix purpurea</name>
    <name type="common">Purple osier willow</name>
    <dbReference type="NCBI Taxonomy" id="77065"/>
    <lineage>
        <taxon>Eukaryota</taxon>
        <taxon>Viridiplantae</taxon>
        <taxon>Streptophyta</taxon>
        <taxon>Embryophyta</taxon>
        <taxon>Tracheophyta</taxon>
        <taxon>Spermatophyta</taxon>
        <taxon>Magnoliopsida</taxon>
        <taxon>eudicotyledons</taxon>
        <taxon>Gunneridae</taxon>
        <taxon>Pentapetalae</taxon>
        <taxon>rosids</taxon>
        <taxon>fabids</taxon>
        <taxon>Malpighiales</taxon>
        <taxon>Salicaceae</taxon>
        <taxon>Saliceae</taxon>
        <taxon>Salix</taxon>
    </lineage>
</organism>
<dbReference type="EMBL" id="JAPFFK010000016">
    <property type="protein sequence ID" value="KAJ6706166.1"/>
    <property type="molecule type" value="Genomic_DNA"/>
</dbReference>
<comment type="catalytic activity">
    <reaction evidence="6">
        <text>N-acetyl-alpha-D-glucosamine 1-phosphate + UTP + H(+) = UDP-N-acetyl-alpha-D-glucosamine + diphosphate</text>
        <dbReference type="Rhea" id="RHEA:13509"/>
        <dbReference type="ChEBI" id="CHEBI:15378"/>
        <dbReference type="ChEBI" id="CHEBI:33019"/>
        <dbReference type="ChEBI" id="CHEBI:46398"/>
        <dbReference type="ChEBI" id="CHEBI:57705"/>
        <dbReference type="ChEBI" id="CHEBI:57776"/>
        <dbReference type="EC" id="2.7.7.23"/>
    </reaction>
</comment>
<evidence type="ECO:0000256" key="2">
    <source>
        <dbReference type="ARBA" id="ARBA00010401"/>
    </source>
</evidence>
<proteinExistence type="inferred from homology"/>
<dbReference type="AlphaFoldDB" id="A0A9Q0QGS5"/>
<keyword evidence="8" id="KW-1185">Reference proteome</keyword>
<gene>
    <name evidence="7" type="ORF">OIU79_010755</name>
</gene>
<evidence type="ECO:0000313" key="7">
    <source>
        <dbReference type="EMBL" id="KAJ6706166.1"/>
    </source>
</evidence>
<protein>
    <recommendedName>
        <fullName evidence="3">UDP-N-acetylglucosamine diphosphorylase</fullName>
        <ecNumber evidence="3">2.7.7.23</ecNumber>
    </recommendedName>
</protein>
<dbReference type="OrthoDB" id="532420at2759"/>
<keyword evidence="5" id="KW-0548">Nucleotidyltransferase</keyword>
<dbReference type="PANTHER" id="PTHR11952:SF2">
    <property type="entry name" value="LD24639P"/>
    <property type="match status" value="1"/>
</dbReference>
<dbReference type="PANTHER" id="PTHR11952">
    <property type="entry name" value="UDP- GLUCOSE PYROPHOSPHORYLASE"/>
    <property type="match status" value="1"/>
</dbReference>
<evidence type="ECO:0000313" key="8">
    <source>
        <dbReference type="Proteomes" id="UP001151532"/>
    </source>
</evidence>
<dbReference type="InterPro" id="IPR002618">
    <property type="entry name" value="UDPGP_fam"/>
</dbReference>
<name>A0A9Q0QGS5_SALPP</name>
<dbReference type="SUPFAM" id="SSF53448">
    <property type="entry name" value="Nucleotide-diphospho-sugar transferases"/>
    <property type="match status" value="1"/>
</dbReference>
<dbReference type="GO" id="GO:0006048">
    <property type="term" value="P:UDP-N-acetylglucosamine biosynthetic process"/>
    <property type="evidence" value="ECO:0007669"/>
    <property type="project" value="TreeGrafter"/>
</dbReference>